<dbReference type="AlphaFoldDB" id="K1WMC7"/>
<protein>
    <submittedName>
        <fullName evidence="2">Uncharacterized protein</fullName>
    </submittedName>
</protein>
<keyword evidence="3" id="KW-1185">Reference proteome</keyword>
<sequence length="362" mass="40892">MTSSTQKDFGLSEDAIRKITEDEVKRIQALLPFVNASNYLERAFKDYGIVIDSEKKQCFAEYNISSLFGYNIRCNIKSFGGFSDPKVTWDDFKSVVKKEYKAFDLARWKDSIGFLNDLSNKWIAREGAFKAELLQFTRQFNLTGLACLTNKDITDKQLNIYSGGTYPFLFHRASTTAASSITPFIDLNLRIEALTEQLAKLKVTFAKLIEMDKPEPAYIAILNRNASRPEDLRNLLVTLPKAFKAALKLKAKPFKTAKLYEGLGKVISSLRMDYEATRIKLLKGRDLLRNLTFGETIAFFAALFTFKRSSFEESNTSLSGGDLFCRVTGRFIGEAPYRKNLPPLLSFATSTYGRITGEADLT</sequence>
<evidence type="ECO:0000256" key="1">
    <source>
        <dbReference type="SAM" id="Coils"/>
    </source>
</evidence>
<reference evidence="2 3" key="1">
    <citation type="journal article" date="2012" name="BMC Genomics">
        <title>Sequencing the genome of Marssonina brunnea reveals fungus-poplar co-evolution.</title>
        <authorList>
            <person name="Zhu S."/>
            <person name="Cao Y.-Z."/>
            <person name="Jiang C."/>
            <person name="Tan B.-Y."/>
            <person name="Wang Z."/>
            <person name="Feng S."/>
            <person name="Zhang L."/>
            <person name="Su X.-H."/>
            <person name="Brejova B."/>
            <person name="Vinar T."/>
            <person name="Xu M."/>
            <person name="Wang M.-X."/>
            <person name="Zhang S.-G."/>
            <person name="Huang M.-R."/>
            <person name="Wu R."/>
            <person name="Zhou Y."/>
        </authorList>
    </citation>
    <scope>NUCLEOTIDE SEQUENCE [LARGE SCALE GENOMIC DNA]</scope>
    <source>
        <strain evidence="2 3">MB_m1</strain>
    </source>
</reference>
<feature type="coiled-coil region" evidence="1">
    <location>
        <begin position="184"/>
        <end position="211"/>
    </location>
</feature>
<name>K1WMC7_MARBU</name>
<keyword evidence="1" id="KW-0175">Coiled coil</keyword>
<gene>
    <name evidence="2" type="ORF">MBM_03102</name>
</gene>
<dbReference type="KEGG" id="mbe:MBM_03102"/>
<dbReference type="InParanoid" id="K1WMC7"/>
<dbReference type="HOGENOM" id="CLU_765207_0_0_1"/>
<dbReference type="Proteomes" id="UP000006753">
    <property type="component" value="Unassembled WGS sequence"/>
</dbReference>
<organism evidence="2 3">
    <name type="scientific">Marssonina brunnea f. sp. multigermtubi (strain MB_m1)</name>
    <name type="common">Marssonina leaf spot fungus</name>
    <dbReference type="NCBI Taxonomy" id="1072389"/>
    <lineage>
        <taxon>Eukaryota</taxon>
        <taxon>Fungi</taxon>
        <taxon>Dikarya</taxon>
        <taxon>Ascomycota</taxon>
        <taxon>Pezizomycotina</taxon>
        <taxon>Leotiomycetes</taxon>
        <taxon>Helotiales</taxon>
        <taxon>Drepanopezizaceae</taxon>
        <taxon>Drepanopeziza</taxon>
    </lineage>
</organism>
<proteinExistence type="predicted"/>
<dbReference type="EMBL" id="JH921432">
    <property type="protein sequence ID" value="EKD18860.1"/>
    <property type="molecule type" value="Genomic_DNA"/>
</dbReference>
<accession>K1WMC7</accession>
<evidence type="ECO:0000313" key="3">
    <source>
        <dbReference type="Proteomes" id="UP000006753"/>
    </source>
</evidence>
<evidence type="ECO:0000313" key="2">
    <source>
        <dbReference type="EMBL" id="EKD18860.1"/>
    </source>
</evidence>